<gene>
    <name evidence="5" type="ORF">BCS92_05265</name>
    <name evidence="6" type="ORF">FC057_20265</name>
</gene>
<reference evidence="6 8" key="4">
    <citation type="submission" date="2019-04" db="EMBL/GenBank/DDBJ databases">
        <title>A reverse ecology approach based on a biological definition of microbial populations.</title>
        <authorList>
            <person name="Arevalo P."/>
            <person name="Vaninsberghe D."/>
            <person name="Elsherbini J."/>
            <person name="Gore J."/>
            <person name="Polz M."/>
        </authorList>
    </citation>
    <scope>NUCLEOTIDE SEQUENCE [LARGE SCALE GENOMIC DNA]</scope>
    <source>
        <strain evidence="6 8">10N.222.45.A8</strain>
    </source>
</reference>
<dbReference type="InterPro" id="IPR001482">
    <property type="entry name" value="T2SS/T4SS_dom"/>
</dbReference>
<evidence type="ECO:0000256" key="2">
    <source>
        <dbReference type="ARBA" id="ARBA00022741"/>
    </source>
</evidence>
<dbReference type="InterPro" id="IPR027417">
    <property type="entry name" value="P-loop_NTPase"/>
</dbReference>
<dbReference type="AlphaFoldDB" id="A0A2N7NNE9"/>
<dbReference type="GO" id="GO:0005886">
    <property type="term" value="C:plasma membrane"/>
    <property type="evidence" value="ECO:0007669"/>
    <property type="project" value="TreeGrafter"/>
</dbReference>
<dbReference type="Pfam" id="PF00437">
    <property type="entry name" value="T2SSE"/>
    <property type="match status" value="1"/>
</dbReference>
<dbReference type="PANTHER" id="PTHR30258:SF3">
    <property type="entry name" value="SLL1921 PROTEIN"/>
    <property type="match status" value="1"/>
</dbReference>
<dbReference type="Gene3D" id="3.40.50.300">
    <property type="entry name" value="P-loop containing nucleotide triphosphate hydrolases"/>
    <property type="match status" value="1"/>
</dbReference>
<reference evidence="5" key="3">
    <citation type="journal article" date="2018" name="Nature">
        <title>A major lineage of non-tailed dsDNA viruses as unrecognized killers of marine bacteria.</title>
        <authorList>
            <person name="Kauffman K.M."/>
            <person name="Hussain F.A."/>
            <person name="Yang J."/>
            <person name="Arevalo P."/>
            <person name="Brown J.M."/>
            <person name="Chang W.K."/>
            <person name="VanInsberghe D."/>
            <person name="Elsherbini J."/>
            <person name="Sharma R.S."/>
            <person name="Cutler M.B."/>
            <person name="Kelly L."/>
            <person name="Polz M.F."/>
        </authorList>
    </citation>
    <scope>NUCLEOTIDE SEQUENCE</scope>
    <source>
        <strain evidence="5">10N.222.48.A2</strain>
    </source>
</reference>
<dbReference type="Proteomes" id="UP000308018">
    <property type="component" value="Unassembled WGS sequence"/>
</dbReference>
<dbReference type="GO" id="GO:0005524">
    <property type="term" value="F:ATP binding"/>
    <property type="evidence" value="ECO:0007669"/>
    <property type="project" value="UniProtKB-KW"/>
</dbReference>
<sequence>MTDTSSKVEKLPAVFNEYIDPLSNDIPVEEAISFDQFEAINNLEPDAEEALITESKDWLIEPNAAEKTISNLGPEQQPIDTRMLELKSKLETTYALSDIDMAKYLTFAADEIPIIPLRSAVLVMTKESLKLHNDIARKLKLELIESGQTKAKFKIVTQEDFDALMTTAEESKAIHSVNRNSEETTAVAKREFEKIVQKGYDVNASDIQFVLGHDLVVNYIVDKRVRSNLRIVKGQEMGDRLISQAINTNKGGGDINYDSPQSIPFKANVKDKDNHTKRIQLRAEKVPIVIDGVENALGLVIRMVKTETPLTLDQLNADAPVKSAFKKAFNKPQGMTLVTGPTSSGKTTLLGGALYYFPQDLTARTLEDPVELKLNEINPNIMQMSQPKEKWDEFLSSILRLAPKLIMLGETRTLMQAETLIQATMTGHITVSTLHTNSAIGIIDRLLDIGVPLEDLTTPKLLELLVATRLAPKTCQKCALVFEEISAERQAIVKQVMGDLKDYSQLRFANIEQTPCLASQQPKACVCTNGVKGMVGITEFIKPTLAMTDFIRKNKTTGLETWLRERGWVSMKDVAIFKAKKGEIDIFMAASEIDGLLEEEEYDPHFHDIYSYYS</sequence>
<dbReference type="GO" id="GO:0016887">
    <property type="term" value="F:ATP hydrolysis activity"/>
    <property type="evidence" value="ECO:0007669"/>
    <property type="project" value="TreeGrafter"/>
</dbReference>
<evidence type="ECO:0000313" key="7">
    <source>
        <dbReference type="Proteomes" id="UP000235579"/>
    </source>
</evidence>
<dbReference type="RefSeq" id="WP_102257465.1">
    <property type="nucleotide sequence ID" value="NZ_MDBG01000173.1"/>
</dbReference>
<name>A0A2N7NNE9_9VIBR</name>
<dbReference type="EMBL" id="SYVV01000037">
    <property type="protein sequence ID" value="TKG29023.1"/>
    <property type="molecule type" value="Genomic_DNA"/>
</dbReference>
<protein>
    <recommendedName>
        <fullName evidence="4">Bacterial type II secretion system protein E domain-containing protein</fullName>
    </recommendedName>
</protein>
<proteinExistence type="inferred from homology"/>
<comment type="similarity">
    <text evidence="1">Belongs to the GSP E family.</text>
</comment>
<evidence type="ECO:0000256" key="3">
    <source>
        <dbReference type="ARBA" id="ARBA00022840"/>
    </source>
</evidence>
<evidence type="ECO:0000313" key="6">
    <source>
        <dbReference type="EMBL" id="TKG29023.1"/>
    </source>
</evidence>
<reference evidence="7" key="1">
    <citation type="submission" date="2016-07" db="EMBL/GenBank/DDBJ databases">
        <title>Nontailed viruses are major unrecognized killers of bacteria in the ocean.</title>
        <authorList>
            <person name="Kauffman K."/>
            <person name="Hussain F."/>
            <person name="Yang J."/>
            <person name="Arevalo P."/>
            <person name="Brown J."/>
            <person name="Cutler M."/>
            <person name="Kelly L."/>
            <person name="Polz M.F."/>
        </authorList>
    </citation>
    <scope>NUCLEOTIDE SEQUENCE [LARGE SCALE GENOMIC DNA]</scope>
    <source>
        <strain evidence="7">10N.222.48.A2</strain>
    </source>
</reference>
<keyword evidence="2" id="KW-0547">Nucleotide-binding</keyword>
<dbReference type="Proteomes" id="UP000235579">
    <property type="component" value="Unassembled WGS sequence"/>
</dbReference>
<dbReference type="SUPFAM" id="SSF52540">
    <property type="entry name" value="P-loop containing nucleoside triphosphate hydrolases"/>
    <property type="match status" value="1"/>
</dbReference>
<evidence type="ECO:0000256" key="1">
    <source>
        <dbReference type="ARBA" id="ARBA00006611"/>
    </source>
</evidence>
<evidence type="ECO:0000313" key="8">
    <source>
        <dbReference type="Proteomes" id="UP000308018"/>
    </source>
</evidence>
<organism evidence="5 7">
    <name type="scientific">Vibrio tasmaniensis</name>
    <dbReference type="NCBI Taxonomy" id="212663"/>
    <lineage>
        <taxon>Bacteria</taxon>
        <taxon>Pseudomonadati</taxon>
        <taxon>Pseudomonadota</taxon>
        <taxon>Gammaproteobacteria</taxon>
        <taxon>Vibrionales</taxon>
        <taxon>Vibrionaceae</taxon>
        <taxon>Vibrio</taxon>
    </lineage>
</organism>
<comment type="caution">
    <text evidence="5">The sequence shown here is derived from an EMBL/GenBank/DDBJ whole genome shotgun (WGS) entry which is preliminary data.</text>
</comment>
<evidence type="ECO:0000313" key="5">
    <source>
        <dbReference type="EMBL" id="PMP17818.1"/>
    </source>
</evidence>
<dbReference type="EMBL" id="MDBP01000014">
    <property type="protein sequence ID" value="PMP17818.1"/>
    <property type="molecule type" value="Genomic_DNA"/>
</dbReference>
<feature type="domain" description="Bacterial type II secretion system protein E" evidence="4">
    <location>
        <begin position="185"/>
        <end position="582"/>
    </location>
</feature>
<keyword evidence="3" id="KW-0067">ATP-binding</keyword>
<evidence type="ECO:0000259" key="4">
    <source>
        <dbReference type="Pfam" id="PF00437"/>
    </source>
</evidence>
<reference evidence="5" key="2">
    <citation type="submission" date="2016-07" db="EMBL/GenBank/DDBJ databases">
        <authorList>
            <person name="Wan K."/>
            <person name="Booth B."/>
            <person name="Spirohn K."/>
            <person name="Hao T."/>
            <person name="Hu Y."/>
            <person name="Calderwood M."/>
            <person name="Hill D."/>
            <person name="Mohr S."/>
            <person name="Vidal M."/>
            <person name="Celniker S."/>
            <person name="Perrimon N."/>
        </authorList>
    </citation>
    <scope>NUCLEOTIDE SEQUENCE</scope>
    <source>
        <strain evidence="5">10N.222.48.A2</strain>
    </source>
</reference>
<dbReference type="PANTHER" id="PTHR30258">
    <property type="entry name" value="TYPE II SECRETION SYSTEM PROTEIN GSPE-RELATED"/>
    <property type="match status" value="1"/>
</dbReference>
<accession>A0A2N7NNE9</accession>